<dbReference type="SUPFAM" id="SSF46565">
    <property type="entry name" value="Chaperone J-domain"/>
    <property type="match status" value="1"/>
</dbReference>
<proteinExistence type="predicted"/>
<feature type="domain" description="J" evidence="1">
    <location>
        <begin position="13"/>
        <end position="80"/>
    </location>
</feature>
<organism evidence="2 3">
    <name type="scientific">Intoshia linei</name>
    <dbReference type="NCBI Taxonomy" id="1819745"/>
    <lineage>
        <taxon>Eukaryota</taxon>
        <taxon>Metazoa</taxon>
        <taxon>Spiralia</taxon>
        <taxon>Lophotrochozoa</taxon>
        <taxon>Mesozoa</taxon>
        <taxon>Orthonectida</taxon>
        <taxon>Rhopaluridae</taxon>
        <taxon>Intoshia</taxon>
    </lineage>
</organism>
<protein>
    <submittedName>
        <fullName evidence="2">DnaJ subfamily C member 9</fullName>
    </submittedName>
</protein>
<keyword evidence="3" id="KW-1185">Reference proteome</keyword>
<dbReference type="InterPro" id="IPR001623">
    <property type="entry name" value="DnaJ_domain"/>
</dbReference>
<dbReference type="InterPro" id="IPR056453">
    <property type="entry name" value="HTH_DNAJC9"/>
</dbReference>
<dbReference type="PROSITE" id="PS50076">
    <property type="entry name" value="DNAJ_2"/>
    <property type="match status" value="1"/>
</dbReference>
<dbReference type="OrthoDB" id="110024at2759"/>
<evidence type="ECO:0000313" key="3">
    <source>
        <dbReference type="Proteomes" id="UP000078046"/>
    </source>
</evidence>
<dbReference type="AlphaFoldDB" id="A0A177AY00"/>
<dbReference type="InterPro" id="IPR052594">
    <property type="entry name" value="J_domain-containing_protein"/>
</dbReference>
<sequence length="248" mass="29624">MLNKLEKYFDTDDLYKILNLKSTANLKQIKTSYYKLSLKYHPDKCKETNRKEVNEKFSLINMIYSVLSDEESRNYYDSTGSILQGNLILTKKNMNWKEYWRMMFPAISTTDIKNYLENYQNSEIEKIDIKKCYIDAKGDLDKIYQSLIGYDMKNENRIKNVIMDLIDQDEVEKYEIFINEPEIKKKKRHKKMKLQAKEAEKCKDGEDEKDLIALIRNKNKKKDCEDFLDGLAEKYNDTSKKKKKKCNK</sequence>
<evidence type="ECO:0000313" key="2">
    <source>
        <dbReference type="EMBL" id="OAF66064.1"/>
    </source>
</evidence>
<accession>A0A177AY00</accession>
<dbReference type="PANTHER" id="PTHR44144">
    <property type="entry name" value="DNAJ HOMOLOG SUBFAMILY C MEMBER 9"/>
    <property type="match status" value="1"/>
</dbReference>
<dbReference type="GO" id="GO:0031072">
    <property type="term" value="F:heat shock protein binding"/>
    <property type="evidence" value="ECO:0007669"/>
    <property type="project" value="TreeGrafter"/>
</dbReference>
<dbReference type="Gene3D" id="1.10.287.110">
    <property type="entry name" value="DnaJ domain"/>
    <property type="match status" value="1"/>
</dbReference>
<dbReference type="Pfam" id="PF23302">
    <property type="entry name" value="HTH_DNAJC9"/>
    <property type="match status" value="1"/>
</dbReference>
<dbReference type="InterPro" id="IPR018253">
    <property type="entry name" value="DnaJ_domain_CS"/>
</dbReference>
<name>A0A177AY00_9BILA</name>
<dbReference type="CDD" id="cd06257">
    <property type="entry name" value="DnaJ"/>
    <property type="match status" value="1"/>
</dbReference>
<reference evidence="2 3" key="1">
    <citation type="submission" date="2016-04" db="EMBL/GenBank/DDBJ databases">
        <title>The genome of Intoshia linei affirms orthonectids as highly simplified spiralians.</title>
        <authorList>
            <person name="Mikhailov K.V."/>
            <person name="Slusarev G.S."/>
            <person name="Nikitin M.A."/>
            <person name="Logacheva M.D."/>
            <person name="Penin A."/>
            <person name="Aleoshin V."/>
            <person name="Panchin Y.V."/>
        </authorList>
    </citation>
    <scope>NUCLEOTIDE SEQUENCE [LARGE SCALE GENOMIC DNA]</scope>
    <source>
        <strain evidence="2">Intl2013</strain>
        <tissue evidence="2">Whole animal</tissue>
    </source>
</reference>
<dbReference type="GO" id="GO:0005737">
    <property type="term" value="C:cytoplasm"/>
    <property type="evidence" value="ECO:0007669"/>
    <property type="project" value="TreeGrafter"/>
</dbReference>
<gene>
    <name evidence="2" type="ORF">A3Q56_06185</name>
</gene>
<dbReference type="EMBL" id="LWCA01001049">
    <property type="protein sequence ID" value="OAF66064.1"/>
    <property type="molecule type" value="Genomic_DNA"/>
</dbReference>
<dbReference type="PROSITE" id="PS00636">
    <property type="entry name" value="DNAJ_1"/>
    <property type="match status" value="1"/>
</dbReference>
<dbReference type="SMART" id="SM00271">
    <property type="entry name" value="DnaJ"/>
    <property type="match status" value="1"/>
</dbReference>
<evidence type="ECO:0000259" key="1">
    <source>
        <dbReference type="PROSITE" id="PS50076"/>
    </source>
</evidence>
<comment type="caution">
    <text evidence="2">The sequence shown here is derived from an EMBL/GenBank/DDBJ whole genome shotgun (WGS) entry which is preliminary data.</text>
</comment>
<dbReference type="PANTHER" id="PTHR44144:SF1">
    <property type="entry name" value="DNAJ HOMOLOG SUBFAMILY C MEMBER 9"/>
    <property type="match status" value="1"/>
</dbReference>
<dbReference type="PRINTS" id="PR00625">
    <property type="entry name" value="JDOMAIN"/>
</dbReference>
<dbReference type="GO" id="GO:0005634">
    <property type="term" value="C:nucleus"/>
    <property type="evidence" value="ECO:0007669"/>
    <property type="project" value="TreeGrafter"/>
</dbReference>
<dbReference type="Pfam" id="PF00226">
    <property type="entry name" value="DnaJ"/>
    <property type="match status" value="1"/>
</dbReference>
<dbReference type="Proteomes" id="UP000078046">
    <property type="component" value="Unassembled WGS sequence"/>
</dbReference>
<dbReference type="InterPro" id="IPR036869">
    <property type="entry name" value="J_dom_sf"/>
</dbReference>